<dbReference type="GeneID" id="98054331"/>
<keyword evidence="1" id="KW-1133">Transmembrane helix</keyword>
<dbReference type="Proteomes" id="UP000549695">
    <property type="component" value="Unassembled WGS sequence"/>
</dbReference>
<keyword evidence="3" id="KW-1185">Reference proteome</keyword>
<keyword evidence="1" id="KW-0472">Membrane</keyword>
<comment type="caution">
    <text evidence="2">The sequence shown here is derived from an EMBL/GenBank/DDBJ whole genome shotgun (WGS) entry which is preliminary data.</text>
</comment>
<feature type="transmembrane region" description="Helical" evidence="1">
    <location>
        <begin position="114"/>
        <end position="139"/>
    </location>
</feature>
<name>A0A852WDL6_PSEA5</name>
<gene>
    <name evidence="2" type="ORF">HDA37_004660</name>
</gene>
<sequence length="199" mass="21549">MSRRLRPLRRHQILTRSLYAAPLPEPGGPGALWTVEVDQARDGDARLYRDGEQVARAEMPASLPVPGGRIEVDAGLYGITRMHLVTEDGGERRLPPVPGTLEYRRARLARRSPAVSRTIAAVAVVVLLVNLVLAAPVALEMLTGIDAVAARFGTFTSPVTLPGWLDTGLLVAGVVAAAERALTWRRHRVVDAETIWTAL</sequence>
<organism evidence="2 3">
    <name type="scientific">Pseudonocardia alni</name>
    <name type="common">Amycolata alni</name>
    <dbReference type="NCBI Taxonomy" id="33907"/>
    <lineage>
        <taxon>Bacteria</taxon>
        <taxon>Bacillati</taxon>
        <taxon>Actinomycetota</taxon>
        <taxon>Actinomycetes</taxon>
        <taxon>Pseudonocardiales</taxon>
        <taxon>Pseudonocardiaceae</taxon>
        <taxon>Pseudonocardia</taxon>
    </lineage>
</organism>
<dbReference type="EMBL" id="JACCCZ010000001">
    <property type="protein sequence ID" value="NYG04375.1"/>
    <property type="molecule type" value="Genomic_DNA"/>
</dbReference>
<feature type="transmembrane region" description="Helical" evidence="1">
    <location>
        <begin position="159"/>
        <end position="178"/>
    </location>
</feature>
<reference evidence="2 3" key="1">
    <citation type="submission" date="2020-07" db="EMBL/GenBank/DDBJ databases">
        <title>Sequencing the genomes of 1000 actinobacteria strains.</title>
        <authorList>
            <person name="Klenk H.-P."/>
        </authorList>
    </citation>
    <scope>NUCLEOTIDE SEQUENCE [LARGE SCALE GENOMIC DNA]</scope>
    <source>
        <strain evidence="2 3">DSM 44749</strain>
    </source>
</reference>
<evidence type="ECO:0000313" key="2">
    <source>
        <dbReference type="EMBL" id="NYG04375.1"/>
    </source>
</evidence>
<evidence type="ECO:0000256" key="1">
    <source>
        <dbReference type="SAM" id="Phobius"/>
    </source>
</evidence>
<keyword evidence="1" id="KW-0812">Transmembrane</keyword>
<dbReference type="RefSeq" id="WP_179762239.1">
    <property type="nucleotide sequence ID" value="NZ_BAAAJZ010000006.1"/>
</dbReference>
<proteinExistence type="predicted"/>
<accession>A0A852WDL6</accession>
<protein>
    <submittedName>
        <fullName evidence="2">Uncharacterized protein</fullName>
    </submittedName>
</protein>
<evidence type="ECO:0000313" key="3">
    <source>
        <dbReference type="Proteomes" id="UP000549695"/>
    </source>
</evidence>
<dbReference type="AlphaFoldDB" id="A0A852WDL6"/>